<keyword evidence="2 8" id="KW-0645">Protease</keyword>
<evidence type="ECO:0000313" key="14">
    <source>
        <dbReference type="RefSeq" id="XP_022344759.1"/>
    </source>
</evidence>
<dbReference type="CDD" id="cd04280">
    <property type="entry name" value="ZnMc_astacin_like"/>
    <property type="match status" value="1"/>
</dbReference>
<dbReference type="Gene3D" id="1.10.10.1940">
    <property type="match status" value="1"/>
</dbReference>
<proteinExistence type="predicted"/>
<dbReference type="PANTHER" id="PTHR10127">
    <property type="entry name" value="DISCOIDIN, CUB, EGF, LAMININ , AND ZINC METALLOPROTEASE DOMAIN CONTAINING"/>
    <property type="match status" value="1"/>
</dbReference>
<dbReference type="AlphaFoldDB" id="A0A8B8EXN8"/>
<dbReference type="SUPFAM" id="SSF55486">
    <property type="entry name" value="Metalloproteases ('zincins'), catalytic domain"/>
    <property type="match status" value="1"/>
</dbReference>
<dbReference type="RefSeq" id="XP_022344759.1">
    <property type="nucleotide sequence ID" value="XM_022489051.1"/>
</dbReference>
<name>A0A8B8EXN8_CRAVI</name>
<evidence type="ECO:0000313" key="13">
    <source>
        <dbReference type="Proteomes" id="UP000694844"/>
    </source>
</evidence>
<evidence type="ECO:0000256" key="1">
    <source>
        <dbReference type="ARBA" id="ARBA00002657"/>
    </source>
</evidence>
<dbReference type="Pfam" id="PF01549">
    <property type="entry name" value="ShK"/>
    <property type="match status" value="2"/>
</dbReference>
<dbReference type="PROSITE" id="PS51670">
    <property type="entry name" value="SHKT"/>
    <property type="match status" value="2"/>
</dbReference>
<feature type="domain" description="ShKT" evidence="11">
    <location>
        <begin position="407"/>
        <end position="443"/>
    </location>
</feature>
<comment type="caution">
    <text evidence="7">Lacks conserved residue(s) required for the propagation of feature annotation.</text>
</comment>
<evidence type="ECO:0000256" key="3">
    <source>
        <dbReference type="ARBA" id="ARBA00022723"/>
    </source>
</evidence>
<comment type="function">
    <text evidence="1">Metalloprotease.</text>
</comment>
<feature type="domain" description="Peptidase M12A" evidence="12">
    <location>
        <begin position="80"/>
        <end position="276"/>
    </location>
</feature>
<accession>A0A8B8EXN8</accession>
<keyword evidence="13" id="KW-1185">Reference proteome</keyword>
<dbReference type="InterPro" id="IPR003582">
    <property type="entry name" value="ShKT_dom"/>
</dbReference>
<evidence type="ECO:0000259" key="11">
    <source>
        <dbReference type="PROSITE" id="PS51670"/>
    </source>
</evidence>
<dbReference type="InterPro" id="IPR006026">
    <property type="entry name" value="Peptidase_Metallo"/>
</dbReference>
<dbReference type="InterPro" id="IPR024079">
    <property type="entry name" value="MetalloPept_cat_dom_sf"/>
</dbReference>
<evidence type="ECO:0000256" key="10">
    <source>
        <dbReference type="SAM" id="MobiDB-lite"/>
    </source>
</evidence>
<dbReference type="InterPro" id="IPR034035">
    <property type="entry name" value="Astacin-like_dom"/>
</dbReference>
<keyword evidence="4 8" id="KW-0378">Hydrolase</keyword>
<comment type="cofactor">
    <cofactor evidence="8 9">
        <name>Zn(2+)</name>
        <dbReference type="ChEBI" id="CHEBI:29105"/>
    </cofactor>
    <text evidence="8 9">Binds 1 zinc ion per subunit.</text>
</comment>
<feature type="binding site" evidence="8">
    <location>
        <position position="182"/>
    </location>
    <ligand>
        <name>Zn(2+)</name>
        <dbReference type="ChEBI" id="CHEBI:29105"/>
        <note>catalytic</note>
    </ligand>
</feature>
<dbReference type="InterPro" id="IPR001506">
    <property type="entry name" value="Peptidase_M12A"/>
</dbReference>
<dbReference type="GO" id="GO:0008270">
    <property type="term" value="F:zinc ion binding"/>
    <property type="evidence" value="ECO:0007669"/>
    <property type="project" value="UniProtKB-UniRule"/>
</dbReference>
<dbReference type="Gene3D" id="3.40.390.10">
    <property type="entry name" value="Collagenase (Catalytic Domain)"/>
    <property type="match status" value="1"/>
</dbReference>
<dbReference type="KEGG" id="cvn:111137556"/>
<evidence type="ECO:0000256" key="4">
    <source>
        <dbReference type="ARBA" id="ARBA00022801"/>
    </source>
</evidence>
<feature type="domain" description="ShKT" evidence="11">
    <location>
        <begin position="368"/>
        <end position="401"/>
    </location>
</feature>
<dbReference type="Proteomes" id="UP000694844">
    <property type="component" value="Chromosome 5"/>
</dbReference>
<keyword evidence="6 8" id="KW-0482">Metalloprotease</keyword>
<dbReference type="SMART" id="SM00254">
    <property type="entry name" value="ShKT"/>
    <property type="match status" value="2"/>
</dbReference>
<evidence type="ECO:0000256" key="2">
    <source>
        <dbReference type="ARBA" id="ARBA00022670"/>
    </source>
</evidence>
<evidence type="ECO:0000256" key="8">
    <source>
        <dbReference type="PROSITE-ProRule" id="PRU01211"/>
    </source>
</evidence>
<dbReference type="PROSITE" id="PS51864">
    <property type="entry name" value="ASTACIN"/>
    <property type="match status" value="1"/>
</dbReference>
<dbReference type="OrthoDB" id="6061307at2759"/>
<evidence type="ECO:0000256" key="9">
    <source>
        <dbReference type="RuleBase" id="RU361183"/>
    </source>
</evidence>
<feature type="chain" id="PRO_5034322975" description="Metalloendopeptidase" evidence="9">
    <location>
        <begin position="21"/>
        <end position="479"/>
    </location>
</feature>
<feature type="binding site" evidence="8">
    <location>
        <position position="172"/>
    </location>
    <ligand>
        <name>Zn(2+)</name>
        <dbReference type="ChEBI" id="CHEBI:29105"/>
        <note>catalytic</note>
    </ligand>
</feature>
<dbReference type="GO" id="GO:0006508">
    <property type="term" value="P:proteolysis"/>
    <property type="evidence" value="ECO:0007669"/>
    <property type="project" value="UniProtKB-KW"/>
</dbReference>
<feature type="region of interest" description="Disordered" evidence="10">
    <location>
        <begin position="317"/>
        <end position="356"/>
    </location>
</feature>
<dbReference type="PANTHER" id="PTHR10127:SF780">
    <property type="entry name" value="METALLOENDOPEPTIDASE"/>
    <property type="match status" value="1"/>
</dbReference>
<keyword evidence="5 8" id="KW-0862">Zinc</keyword>
<dbReference type="GeneID" id="111137556"/>
<evidence type="ECO:0000256" key="7">
    <source>
        <dbReference type="PROSITE-ProRule" id="PRU01005"/>
    </source>
</evidence>
<protein>
    <recommendedName>
        <fullName evidence="9">Metalloendopeptidase</fullName>
        <ecNumber evidence="9">3.4.24.-</ecNumber>
    </recommendedName>
</protein>
<organism evidence="13 14">
    <name type="scientific">Crassostrea virginica</name>
    <name type="common">Eastern oyster</name>
    <dbReference type="NCBI Taxonomy" id="6565"/>
    <lineage>
        <taxon>Eukaryota</taxon>
        <taxon>Metazoa</taxon>
        <taxon>Spiralia</taxon>
        <taxon>Lophotrochozoa</taxon>
        <taxon>Mollusca</taxon>
        <taxon>Bivalvia</taxon>
        <taxon>Autobranchia</taxon>
        <taxon>Pteriomorphia</taxon>
        <taxon>Ostreida</taxon>
        <taxon>Ostreoidea</taxon>
        <taxon>Ostreidae</taxon>
        <taxon>Crassostrea</taxon>
    </lineage>
</organism>
<dbReference type="PRINTS" id="PR00480">
    <property type="entry name" value="ASTACIN"/>
</dbReference>
<sequence length="479" mass="52737">MTMKLLGLAITFAFVCQVNGMTMDEAIADANENSMAFDLVASESSGTVRLEHDILMPLEEYLRQQREREEELNGKRKKRKAIRSSIYRWTNNVVPYEIEAGVFSASDLNEINAAINNWNSQTCLVLRPRNGEADYVRIQQGSGGCSSFVGRIGGQQSLNLANGCRYRRIVEHEIGHAIGFWHEQSRADRDGFVTIITGNIISGLAYNFDKKAVSEVNNYGVAYDYRSVMHYGPTAFSTNGQPTIRTVDPAFQNIIGNAPVLSFRDIKLANLMYTCSATCPALQCPGEGYVGKDCGCKCPSGDPNNPVQNCASIPQTTTTTQSTTTGSTASTTTGSTVTTTTGSTVTTTTGSTVSTTTTSPSSTTVGTCNNRHRYCGFWARFGFCTRSRFMRLYCRQSCNLCDAENRCEDYGNHCSYLRRRGLCTSRWARRYMRANCAATCQFCQAGELLGVNAQSKASKFGFASLFLVLPMFVLSRLQM</sequence>
<evidence type="ECO:0000259" key="12">
    <source>
        <dbReference type="PROSITE" id="PS51864"/>
    </source>
</evidence>
<feature type="binding site" evidence="8">
    <location>
        <position position="176"/>
    </location>
    <ligand>
        <name>Zn(2+)</name>
        <dbReference type="ChEBI" id="CHEBI:29105"/>
        <note>catalytic</note>
    </ligand>
</feature>
<feature type="active site" evidence="8">
    <location>
        <position position="173"/>
    </location>
</feature>
<dbReference type="EC" id="3.4.24.-" evidence="9"/>
<dbReference type="Pfam" id="PF01400">
    <property type="entry name" value="Astacin"/>
    <property type="match status" value="1"/>
</dbReference>
<feature type="signal peptide" evidence="9">
    <location>
        <begin position="1"/>
        <end position="20"/>
    </location>
</feature>
<keyword evidence="9" id="KW-0732">Signal</keyword>
<evidence type="ECO:0000256" key="6">
    <source>
        <dbReference type="ARBA" id="ARBA00023049"/>
    </source>
</evidence>
<evidence type="ECO:0000256" key="5">
    <source>
        <dbReference type="ARBA" id="ARBA00022833"/>
    </source>
</evidence>
<dbReference type="SMART" id="SM00235">
    <property type="entry name" value="ZnMc"/>
    <property type="match status" value="1"/>
</dbReference>
<reference evidence="14" key="1">
    <citation type="submission" date="2025-08" db="UniProtKB">
        <authorList>
            <consortium name="RefSeq"/>
        </authorList>
    </citation>
    <scope>IDENTIFICATION</scope>
    <source>
        <tissue evidence="14">Whole sample</tissue>
    </source>
</reference>
<dbReference type="GO" id="GO:0004222">
    <property type="term" value="F:metalloendopeptidase activity"/>
    <property type="evidence" value="ECO:0007669"/>
    <property type="project" value="UniProtKB-UniRule"/>
</dbReference>
<keyword evidence="3 8" id="KW-0479">Metal-binding</keyword>
<gene>
    <name evidence="14" type="primary">LOC111137556</name>
</gene>